<evidence type="ECO:0000313" key="2">
    <source>
        <dbReference type="Proteomes" id="UP000502004"/>
    </source>
</evidence>
<dbReference type="EMBL" id="CP038241">
    <property type="protein sequence ID" value="QIV95977.1"/>
    <property type="molecule type" value="Genomic_DNA"/>
</dbReference>
<name>A0AAE6YIC6_9GAMM</name>
<keyword evidence="2" id="KW-1185">Reference proteome</keyword>
<organism evidence="1 2">
    <name type="scientific">Allofrancisella inopinata</name>
    <dbReference type="NCBI Taxonomy" id="1085647"/>
    <lineage>
        <taxon>Bacteria</taxon>
        <taxon>Pseudomonadati</taxon>
        <taxon>Pseudomonadota</taxon>
        <taxon>Gammaproteobacteria</taxon>
        <taxon>Thiotrichales</taxon>
        <taxon>Francisellaceae</taxon>
        <taxon>Allofrancisella</taxon>
    </lineage>
</organism>
<dbReference type="RefSeq" id="WP_133940685.1">
    <property type="nucleotide sequence ID" value="NZ_CP038241.1"/>
</dbReference>
<sequence length="327" mass="38055">MSLESLKNDIITQIQLYCNRRWTNHRSRAIEVIDAVNQARNIKQLEYLIDNEILLLKYGTHINNNQNQFDYYTSKRHPKSNNHFLFSHMKNRNYRNPDNSAYKGCLDSIKNSIMKEKSITRIQSYIRGFSSRNNNFKPKLAWQKYYSQCSFQEMDMEEIKALVTFKGKKLGQGSFGQVYSFNGKVYKFFIEEDCGGEETRAVRTSRILCSLSINKKSNFSPKAVGKDQKVLEMPVIEVMDSKNRNIGDLFTIARSLDDDKRFMADLCPENVGYLNKKLVVFDADNIVDFNLNENSSFISKEYFQDFVERGIVKNGSVQPNMDLMLKS</sequence>
<accession>A0AAE6YIC6</accession>
<dbReference type="PROSITE" id="PS50096">
    <property type="entry name" value="IQ"/>
    <property type="match status" value="1"/>
</dbReference>
<dbReference type="AlphaFoldDB" id="A0AAE6YIC6"/>
<protein>
    <submittedName>
        <fullName evidence="1">Uncharacterized protein</fullName>
    </submittedName>
</protein>
<reference evidence="1 2" key="1">
    <citation type="submission" date="2019-03" db="EMBL/GenBank/DDBJ databases">
        <title>Complete Genome Sequence of Allofrancisella inopinata Strain SYSU YG23 Isolated from Water-Cooling Systems in China.</title>
        <authorList>
            <person name="Ohrman C."/>
            <person name="Uneklint I."/>
            <person name="Sjodin A."/>
        </authorList>
    </citation>
    <scope>NUCLEOTIDE SEQUENCE [LARGE SCALE GENOMIC DNA]</scope>
    <source>
        <strain evidence="1 2">SYSU YG23</strain>
    </source>
</reference>
<gene>
    <name evidence="1" type="ORF">E4K63_03685</name>
</gene>
<evidence type="ECO:0000313" key="1">
    <source>
        <dbReference type="EMBL" id="QIV95977.1"/>
    </source>
</evidence>
<dbReference type="Proteomes" id="UP000502004">
    <property type="component" value="Chromosome"/>
</dbReference>
<proteinExistence type="predicted"/>
<dbReference type="KEGG" id="aii:E4K63_03685"/>